<sequence length="325" mass="36096">MIRSGLYSYTNTIPAVWEQLTVPGVENYVVQGAFGRALIAGLEGPGFAVWQQVLEPATNQYFPSVLNGRGIQLPIALKGSWQGRVAGTAAEWRIPEGQFNLLADAGQGLEYRMEAGKTGQWCTLYLTVDYLAQFVPYFPALESFVEAAAAGETGLPGSSPARITPEMVLMVRNLLHNEFTGDVRTLYLQYKIPELLLLALNRVAPAYLPAGDIRLQVYDIDKIREAREYLLLNMEHPLTVIELAHKVGLNDFKLKKGFKQLYGVTIFDFLLEARMDKAKTLLLETDTPVHEIAFATGYKNVSSFTAAFKKKVGYPPTIMKRQKGG</sequence>
<evidence type="ECO:0000256" key="3">
    <source>
        <dbReference type="ARBA" id="ARBA00023163"/>
    </source>
</evidence>
<dbReference type="InterPro" id="IPR009057">
    <property type="entry name" value="Homeodomain-like_sf"/>
</dbReference>
<evidence type="ECO:0000313" key="6">
    <source>
        <dbReference type="Proteomes" id="UP001220610"/>
    </source>
</evidence>
<organism evidence="5 6">
    <name type="scientific">Candidatus Pseudobacter hemicellulosilyticus</name>
    <dbReference type="NCBI Taxonomy" id="3121375"/>
    <lineage>
        <taxon>Bacteria</taxon>
        <taxon>Pseudomonadati</taxon>
        <taxon>Bacteroidota</taxon>
        <taxon>Chitinophagia</taxon>
        <taxon>Chitinophagales</taxon>
        <taxon>Chitinophagaceae</taxon>
        <taxon>Pseudobacter</taxon>
    </lineage>
</organism>
<dbReference type="PANTHER" id="PTHR47893">
    <property type="entry name" value="REGULATORY PROTEIN PCHR"/>
    <property type="match status" value="1"/>
</dbReference>
<protein>
    <submittedName>
        <fullName evidence="5">AraC family transcriptional regulator</fullName>
    </submittedName>
</protein>
<dbReference type="GO" id="GO:0043565">
    <property type="term" value="F:sequence-specific DNA binding"/>
    <property type="evidence" value="ECO:0007669"/>
    <property type="project" value="InterPro"/>
</dbReference>
<dbReference type="Pfam" id="PF12833">
    <property type="entry name" value="HTH_18"/>
    <property type="match status" value="1"/>
</dbReference>
<keyword evidence="2" id="KW-0238">DNA-binding</keyword>
<dbReference type="PROSITE" id="PS01124">
    <property type="entry name" value="HTH_ARAC_FAMILY_2"/>
    <property type="match status" value="1"/>
</dbReference>
<evidence type="ECO:0000256" key="2">
    <source>
        <dbReference type="ARBA" id="ARBA00023125"/>
    </source>
</evidence>
<dbReference type="InterPro" id="IPR018062">
    <property type="entry name" value="HTH_AraC-typ_CS"/>
</dbReference>
<dbReference type="AlphaFoldDB" id="A0AAJ5WU11"/>
<evidence type="ECO:0000313" key="5">
    <source>
        <dbReference type="EMBL" id="WEK38201.1"/>
    </source>
</evidence>
<name>A0AAJ5WU11_9BACT</name>
<dbReference type="SUPFAM" id="SSF46689">
    <property type="entry name" value="Homeodomain-like"/>
    <property type="match status" value="2"/>
</dbReference>
<accession>A0AAJ5WU11</accession>
<dbReference type="PROSITE" id="PS00041">
    <property type="entry name" value="HTH_ARAC_FAMILY_1"/>
    <property type="match status" value="1"/>
</dbReference>
<evidence type="ECO:0000259" key="4">
    <source>
        <dbReference type="PROSITE" id="PS01124"/>
    </source>
</evidence>
<dbReference type="Gene3D" id="1.10.10.60">
    <property type="entry name" value="Homeodomain-like"/>
    <property type="match status" value="2"/>
</dbReference>
<reference evidence="5" key="1">
    <citation type="submission" date="2023-03" db="EMBL/GenBank/DDBJ databases">
        <title>Andean soil-derived lignocellulolytic bacterial consortium as a source of novel taxa and putative plastic-active enzymes.</title>
        <authorList>
            <person name="Diaz-Garcia L."/>
            <person name="Chuvochina M."/>
            <person name="Feuerriegel G."/>
            <person name="Bunk B."/>
            <person name="Sproer C."/>
            <person name="Streit W.R."/>
            <person name="Rodriguez L.M."/>
            <person name="Overmann J."/>
            <person name="Jimenez D.J."/>
        </authorList>
    </citation>
    <scope>NUCLEOTIDE SEQUENCE</scope>
    <source>
        <strain evidence="5">MAG 7</strain>
    </source>
</reference>
<proteinExistence type="predicted"/>
<dbReference type="InterPro" id="IPR053142">
    <property type="entry name" value="PchR_regulatory_protein"/>
</dbReference>
<dbReference type="EMBL" id="CP119311">
    <property type="protein sequence ID" value="WEK38201.1"/>
    <property type="molecule type" value="Genomic_DNA"/>
</dbReference>
<dbReference type="Proteomes" id="UP001220610">
    <property type="component" value="Chromosome"/>
</dbReference>
<evidence type="ECO:0000256" key="1">
    <source>
        <dbReference type="ARBA" id="ARBA00023015"/>
    </source>
</evidence>
<keyword evidence="3" id="KW-0804">Transcription</keyword>
<dbReference type="SMART" id="SM00342">
    <property type="entry name" value="HTH_ARAC"/>
    <property type="match status" value="1"/>
</dbReference>
<keyword evidence="1" id="KW-0805">Transcription regulation</keyword>
<dbReference type="InterPro" id="IPR018060">
    <property type="entry name" value="HTH_AraC"/>
</dbReference>
<dbReference type="GO" id="GO:0003700">
    <property type="term" value="F:DNA-binding transcription factor activity"/>
    <property type="evidence" value="ECO:0007669"/>
    <property type="project" value="InterPro"/>
</dbReference>
<gene>
    <name evidence="5" type="ORF">P0Y53_11905</name>
</gene>
<feature type="domain" description="HTH araC/xylS-type" evidence="4">
    <location>
        <begin position="224"/>
        <end position="322"/>
    </location>
</feature>
<dbReference type="PANTHER" id="PTHR47893:SF1">
    <property type="entry name" value="REGULATORY PROTEIN PCHR"/>
    <property type="match status" value="1"/>
</dbReference>